<gene>
    <name evidence="2" type="ORF">Q764_05880</name>
</gene>
<dbReference type="EMBL" id="JRLW01000005">
    <property type="protein sequence ID" value="KGO89723.1"/>
    <property type="molecule type" value="Genomic_DNA"/>
</dbReference>
<sequence>MGEGNFEDYGMRMYNTRIGRFFNVDPLTKKFPELSPYQFSSNTPIWAIDLDGLEAYFSNEGVFQKWGDDKSKTAPVIIVETNQTLDLNVTEFLDRAHWIFGEGRGEFADDYAHTIQNIKDWGTWGQGYKKEADMYKSMTDGTYSGKDDFFSGNTGYTTYDDFANARVDLNNLNKLKKANVVIKAVIDQKTGKTKDETPNATQWLGYPNKLSKKQKEKGETETAADKSYKRTVNKYGKEKVLRRDGASSGRSHIFYDTRPAERVKQLEKKKQQKK</sequence>
<comment type="caution">
    <text evidence="2">The sequence shown here is derived from an EMBL/GenBank/DDBJ whole genome shotgun (WGS) entry which is preliminary data.</text>
</comment>
<feature type="region of interest" description="Disordered" evidence="1">
    <location>
        <begin position="192"/>
        <end position="225"/>
    </location>
</feature>
<accession>A0A0A2ME76</accession>
<reference evidence="2 3" key="1">
    <citation type="submission" date="2013-09" db="EMBL/GenBank/DDBJ databases">
        <authorList>
            <person name="Zeng Z."/>
            <person name="Chen C."/>
        </authorList>
    </citation>
    <scope>NUCLEOTIDE SEQUENCE [LARGE SCALE GENOMIC DNA]</scope>
    <source>
        <strain evidence="2 3">GH29-5</strain>
    </source>
</reference>
<dbReference type="Proteomes" id="UP000030121">
    <property type="component" value="Unassembled WGS sequence"/>
</dbReference>
<dbReference type="AlphaFoldDB" id="A0A0A2ME76"/>
<evidence type="ECO:0000256" key="1">
    <source>
        <dbReference type="SAM" id="MobiDB-lite"/>
    </source>
</evidence>
<evidence type="ECO:0000313" key="2">
    <source>
        <dbReference type="EMBL" id="KGO89723.1"/>
    </source>
</evidence>
<dbReference type="STRING" id="1121899.GCA_000430025_01901"/>
<evidence type="ECO:0008006" key="4">
    <source>
        <dbReference type="Google" id="ProtNLM"/>
    </source>
</evidence>
<name>A0A0A2ME76_9FLAO</name>
<organism evidence="2 3">
    <name type="scientific">Flavobacterium suncheonense GH29-5 = DSM 17707</name>
    <dbReference type="NCBI Taxonomy" id="1121899"/>
    <lineage>
        <taxon>Bacteria</taxon>
        <taxon>Pseudomonadati</taxon>
        <taxon>Bacteroidota</taxon>
        <taxon>Flavobacteriia</taxon>
        <taxon>Flavobacteriales</taxon>
        <taxon>Flavobacteriaceae</taxon>
        <taxon>Flavobacterium</taxon>
    </lineage>
</organism>
<keyword evidence="3" id="KW-1185">Reference proteome</keyword>
<evidence type="ECO:0000313" key="3">
    <source>
        <dbReference type="Proteomes" id="UP000030121"/>
    </source>
</evidence>
<feature type="region of interest" description="Disordered" evidence="1">
    <location>
        <begin position="239"/>
        <end position="274"/>
    </location>
</feature>
<feature type="compositionally biased region" description="Basic and acidic residues" evidence="1">
    <location>
        <begin position="253"/>
        <end position="274"/>
    </location>
</feature>
<protein>
    <recommendedName>
        <fullName evidence="4">RHS repeat-associated core domain-containing protein</fullName>
    </recommendedName>
</protein>
<dbReference type="eggNOG" id="COG3209">
    <property type="taxonomic scope" value="Bacteria"/>
</dbReference>
<proteinExistence type="predicted"/>
<feature type="compositionally biased region" description="Basic and acidic residues" evidence="1">
    <location>
        <begin position="216"/>
        <end position="225"/>
    </location>
</feature>
<dbReference type="Gene3D" id="2.180.10.10">
    <property type="entry name" value="RHS repeat-associated core"/>
    <property type="match status" value="1"/>
</dbReference>